<evidence type="ECO:0000313" key="4">
    <source>
        <dbReference type="Proteomes" id="UP001085076"/>
    </source>
</evidence>
<keyword evidence="4" id="KW-1185">Reference proteome</keyword>
<dbReference type="SUPFAM" id="SSF53098">
    <property type="entry name" value="Ribonuclease H-like"/>
    <property type="match status" value="1"/>
</dbReference>
<dbReference type="InterPro" id="IPR012337">
    <property type="entry name" value="RNaseH-like_sf"/>
</dbReference>
<protein>
    <recommendedName>
        <fullName evidence="2">Integrase catalytic domain-containing protein</fullName>
    </recommendedName>
</protein>
<name>A0A9D5CHB9_9LILI</name>
<dbReference type="GO" id="GO:0015074">
    <property type="term" value="P:DNA integration"/>
    <property type="evidence" value="ECO:0007669"/>
    <property type="project" value="InterPro"/>
</dbReference>
<evidence type="ECO:0000313" key="3">
    <source>
        <dbReference type="EMBL" id="KAJ0972627.1"/>
    </source>
</evidence>
<feature type="domain" description="Integrase catalytic" evidence="2">
    <location>
        <begin position="1"/>
        <end position="105"/>
    </location>
</feature>
<feature type="coiled-coil region" evidence="1">
    <location>
        <begin position="122"/>
        <end position="156"/>
    </location>
</feature>
<dbReference type="AlphaFoldDB" id="A0A9D5CHB9"/>
<proteinExistence type="predicted"/>
<dbReference type="InterPro" id="IPR036397">
    <property type="entry name" value="RNaseH_sf"/>
</dbReference>
<dbReference type="Gene3D" id="3.30.420.10">
    <property type="entry name" value="Ribonuclease H-like superfamily/Ribonuclease H"/>
    <property type="match status" value="1"/>
</dbReference>
<dbReference type="PANTHER" id="PTHR48475:SF2">
    <property type="entry name" value="RIBONUCLEASE H"/>
    <property type="match status" value="1"/>
</dbReference>
<dbReference type="OrthoDB" id="786061at2759"/>
<dbReference type="PANTHER" id="PTHR48475">
    <property type="entry name" value="RIBONUCLEASE H"/>
    <property type="match status" value="1"/>
</dbReference>
<evidence type="ECO:0000256" key="1">
    <source>
        <dbReference type="SAM" id="Coils"/>
    </source>
</evidence>
<comment type="caution">
    <text evidence="3">The sequence shown here is derived from an EMBL/GenBank/DDBJ whole genome shotgun (WGS) entry which is preliminary data.</text>
</comment>
<dbReference type="GO" id="GO:0003676">
    <property type="term" value="F:nucleic acid binding"/>
    <property type="evidence" value="ECO:0007669"/>
    <property type="project" value="InterPro"/>
</dbReference>
<reference evidence="3" key="2">
    <citation type="journal article" date="2022" name="Hortic Res">
        <title>The genome of Dioscorea zingiberensis sheds light on the biosynthesis, origin and evolution of the medicinally important diosgenin saponins.</title>
        <authorList>
            <person name="Li Y."/>
            <person name="Tan C."/>
            <person name="Li Z."/>
            <person name="Guo J."/>
            <person name="Li S."/>
            <person name="Chen X."/>
            <person name="Wang C."/>
            <person name="Dai X."/>
            <person name="Yang H."/>
            <person name="Song W."/>
            <person name="Hou L."/>
            <person name="Xu J."/>
            <person name="Tong Z."/>
            <person name="Xu A."/>
            <person name="Yuan X."/>
            <person name="Wang W."/>
            <person name="Yang Q."/>
            <person name="Chen L."/>
            <person name="Sun Z."/>
            <person name="Wang K."/>
            <person name="Pan B."/>
            <person name="Chen J."/>
            <person name="Bao Y."/>
            <person name="Liu F."/>
            <person name="Qi X."/>
            <person name="Gang D.R."/>
            <person name="Wen J."/>
            <person name="Li J."/>
        </authorList>
    </citation>
    <scope>NUCLEOTIDE SEQUENCE</scope>
    <source>
        <strain evidence="3">Dzin_1.0</strain>
    </source>
</reference>
<dbReference type="InterPro" id="IPR001584">
    <property type="entry name" value="Integrase_cat-core"/>
</dbReference>
<dbReference type="PROSITE" id="PS50994">
    <property type="entry name" value="INTEGRASE"/>
    <property type="match status" value="1"/>
</dbReference>
<gene>
    <name evidence="3" type="ORF">J5N97_020586</name>
</gene>
<dbReference type="EMBL" id="JAGGNH010000005">
    <property type="protein sequence ID" value="KAJ0972627.1"/>
    <property type="molecule type" value="Genomic_DNA"/>
</dbReference>
<accession>A0A9D5CHB9</accession>
<evidence type="ECO:0000259" key="2">
    <source>
        <dbReference type="PROSITE" id="PS50994"/>
    </source>
</evidence>
<dbReference type="Proteomes" id="UP001085076">
    <property type="component" value="Miscellaneous, Linkage group lg05"/>
</dbReference>
<reference evidence="3" key="1">
    <citation type="submission" date="2021-03" db="EMBL/GenBank/DDBJ databases">
        <authorList>
            <person name="Li Z."/>
            <person name="Yang C."/>
        </authorList>
    </citation>
    <scope>NUCLEOTIDE SEQUENCE</scope>
    <source>
        <strain evidence="3">Dzin_1.0</strain>
        <tissue evidence="3">Leaf</tissue>
    </source>
</reference>
<organism evidence="3 4">
    <name type="scientific">Dioscorea zingiberensis</name>
    <dbReference type="NCBI Taxonomy" id="325984"/>
    <lineage>
        <taxon>Eukaryota</taxon>
        <taxon>Viridiplantae</taxon>
        <taxon>Streptophyta</taxon>
        <taxon>Embryophyta</taxon>
        <taxon>Tracheophyta</taxon>
        <taxon>Spermatophyta</taxon>
        <taxon>Magnoliopsida</taxon>
        <taxon>Liliopsida</taxon>
        <taxon>Dioscoreales</taxon>
        <taxon>Dioscoreaceae</taxon>
        <taxon>Dioscorea</taxon>
    </lineage>
</organism>
<keyword evidence="1" id="KW-0175">Coiled coil</keyword>
<sequence>MANGYLSIRNSVAFISDNGRQFDNKAFKSFCSKLGIESRLTSVTHPQTNGQVEVANLTLLQTLKTWVSKNGTNWVEEIPSALWAYRTTARTPTGESPFSLTYGAEAVIPAEIGMPTLRTQQTFSLEENEKNLRAELDLLEERRETAETKAAIYRQRVKRFYDTRVKRVFFQIGDLVLRENEFQGNKS</sequence>